<reference evidence="1 2" key="1">
    <citation type="journal article" date="2020" name="ISME J.">
        <title>Uncovering the hidden diversity of litter-decomposition mechanisms in mushroom-forming fungi.</title>
        <authorList>
            <person name="Floudas D."/>
            <person name="Bentzer J."/>
            <person name="Ahren D."/>
            <person name="Johansson T."/>
            <person name="Persson P."/>
            <person name="Tunlid A."/>
        </authorList>
    </citation>
    <scope>NUCLEOTIDE SEQUENCE [LARGE SCALE GENOMIC DNA]</scope>
    <source>
        <strain evidence="1 2">CBS 175.51</strain>
    </source>
</reference>
<dbReference type="Proteomes" id="UP000541558">
    <property type="component" value="Unassembled WGS sequence"/>
</dbReference>
<accession>A0A8H5BYY4</accession>
<dbReference type="AlphaFoldDB" id="A0A8H5BYY4"/>
<protein>
    <submittedName>
        <fullName evidence="1">Uncharacterized protein</fullName>
    </submittedName>
</protein>
<dbReference type="EMBL" id="JAACJK010000113">
    <property type="protein sequence ID" value="KAF5331606.1"/>
    <property type="molecule type" value="Genomic_DNA"/>
</dbReference>
<name>A0A8H5BYY4_9AGAR</name>
<evidence type="ECO:0000313" key="2">
    <source>
        <dbReference type="Proteomes" id="UP000541558"/>
    </source>
</evidence>
<organism evidence="1 2">
    <name type="scientific">Ephemerocybe angulata</name>
    <dbReference type="NCBI Taxonomy" id="980116"/>
    <lineage>
        <taxon>Eukaryota</taxon>
        <taxon>Fungi</taxon>
        <taxon>Dikarya</taxon>
        <taxon>Basidiomycota</taxon>
        <taxon>Agaricomycotina</taxon>
        <taxon>Agaricomycetes</taxon>
        <taxon>Agaricomycetidae</taxon>
        <taxon>Agaricales</taxon>
        <taxon>Agaricineae</taxon>
        <taxon>Psathyrellaceae</taxon>
        <taxon>Ephemerocybe</taxon>
    </lineage>
</organism>
<gene>
    <name evidence="1" type="ORF">D9611_007556</name>
</gene>
<comment type="caution">
    <text evidence="1">The sequence shown here is derived from an EMBL/GenBank/DDBJ whole genome shotgun (WGS) entry which is preliminary data.</text>
</comment>
<evidence type="ECO:0000313" key="1">
    <source>
        <dbReference type="EMBL" id="KAF5331606.1"/>
    </source>
</evidence>
<sequence length="132" mass="14881">MRQTQPPSPFNLRFGAELIGLKSASESDHCPSSSSHLECAGHIAQHHIVSRYPVRPPHRKPFRFDLTRPTPDAVSLQAEFATSPFKNSPVWAHCARLGIQSMLMPELMILSSVTPRLDYQLSSQEWWGTETE</sequence>
<keyword evidence="2" id="KW-1185">Reference proteome</keyword>
<proteinExistence type="predicted"/>